<dbReference type="InterPro" id="IPR002324">
    <property type="entry name" value="Cyt_c_ID"/>
</dbReference>
<feature type="domain" description="Cytochrome c" evidence="10">
    <location>
        <begin position="14"/>
        <end position="97"/>
    </location>
</feature>
<gene>
    <name evidence="11" type="ORF">DNJ96_07355</name>
</gene>
<sequence>MKKLLMIPFLLLCLPANADQALFQAKACVACHTLENRLVGPALKDIAARYAGTEGAAATLASNIKNGSAGTWGDLPMPPSSVSDAEASTLAEWILGL</sequence>
<dbReference type="PROSITE" id="PS51007">
    <property type="entry name" value="CYTC"/>
    <property type="match status" value="1"/>
</dbReference>
<evidence type="ECO:0000256" key="8">
    <source>
        <dbReference type="PIRSR" id="PIRSR602324-1"/>
    </source>
</evidence>
<dbReference type="GO" id="GO:0020037">
    <property type="term" value="F:heme binding"/>
    <property type="evidence" value="ECO:0007669"/>
    <property type="project" value="InterPro"/>
</dbReference>
<dbReference type="EMBL" id="QJUP01000007">
    <property type="protein sequence ID" value="TBU97931.1"/>
    <property type="molecule type" value="Genomic_DNA"/>
</dbReference>
<evidence type="ECO:0000313" key="12">
    <source>
        <dbReference type="Proteomes" id="UP000292639"/>
    </source>
</evidence>
<dbReference type="InterPro" id="IPR009056">
    <property type="entry name" value="Cyt_c-like_dom"/>
</dbReference>
<dbReference type="OrthoDB" id="9814063at2"/>
<comment type="caution">
    <text evidence="11">The sequence shown here is derived from an EMBL/GenBank/DDBJ whole genome shotgun (WGS) entry which is preliminary data.</text>
</comment>
<name>A0A4Q9RDC4_9GAMM</name>
<keyword evidence="4 8" id="KW-0479">Metal-binding</keyword>
<evidence type="ECO:0000256" key="5">
    <source>
        <dbReference type="ARBA" id="ARBA00022982"/>
    </source>
</evidence>
<dbReference type="Gene3D" id="1.10.760.10">
    <property type="entry name" value="Cytochrome c-like domain"/>
    <property type="match status" value="1"/>
</dbReference>
<dbReference type="GO" id="GO:0005506">
    <property type="term" value="F:iron ion binding"/>
    <property type="evidence" value="ECO:0007669"/>
    <property type="project" value="InterPro"/>
</dbReference>
<dbReference type="Proteomes" id="UP000292639">
    <property type="component" value="Unassembled WGS sequence"/>
</dbReference>
<evidence type="ECO:0000256" key="2">
    <source>
        <dbReference type="ARBA" id="ARBA00022448"/>
    </source>
</evidence>
<keyword evidence="2" id="KW-0813">Transport</keyword>
<keyword evidence="3 8" id="KW-0349">Heme</keyword>
<organism evidence="11 12">
    <name type="scientific">Stutzerimonas kirkiae</name>
    <dbReference type="NCBI Taxonomy" id="2211392"/>
    <lineage>
        <taxon>Bacteria</taxon>
        <taxon>Pseudomonadati</taxon>
        <taxon>Pseudomonadota</taxon>
        <taxon>Gammaproteobacteria</taxon>
        <taxon>Pseudomonadales</taxon>
        <taxon>Pseudomonadaceae</taxon>
        <taxon>Stutzerimonas</taxon>
    </lineage>
</organism>
<evidence type="ECO:0000256" key="3">
    <source>
        <dbReference type="ARBA" id="ARBA00022617"/>
    </source>
</evidence>
<accession>A0A4Q9RDC4</accession>
<feature type="binding site" description="covalent" evidence="8">
    <location>
        <position position="77"/>
    </location>
    <ligand>
        <name>heme c</name>
        <dbReference type="ChEBI" id="CHEBI:61717"/>
    </ligand>
</feature>
<feature type="signal peptide" evidence="9">
    <location>
        <begin position="1"/>
        <end position="18"/>
    </location>
</feature>
<keyword evidence="6 8" id="KW-0408">Iron</keyword>
<reference evidence="11 12" key="1">
    <citation type="submission" date="2018-06" db="EMBL/GenBank/DDBJ databases">
        <title>Three novel Pseudomonas species isolated from symptomatic oak.</title>
        <authorList>
            <person name="Bueno-Gonzalez V."/>
            <person name="Brady C."/>
        </authorList>
    </citation>
    <scope>NUCLEOTIDE SEQUENCE [LARGE SCALE GENOMIC DNA]</scope>
    <source>
        <strain evidence="11 12">P17C</strain>
    </source>
</reference>
<evidence type="ECO:0000256" key="7">
    <source>
        <dbReference type="ARBA" id="ARBA00031244"/>
    </source>
</evidence>
<proteinExistence type="predicted"/>
<feature type="chain" id="PRO_5020369147" description="Cytochrome c-551" evidence="9">
    <location>
        <begin position="19"/>
        <end position="97"/>
    </location>
</feature>
<evidence type="ECO:0000256" key="4">
    <source>
        <dbReference type="ARBA" id="ARBA00022723"/>
    </source>
</evidence>
<protein>
    <recommendedName>
        <fullName evidence="1">Cytochrome c-551</fullName>
    </recommendedName>
    <alternativeName>
        <fullName evidence="7">Cytochrome c551</fullName>
    </alternativeName>
</protein>
<dbReference type="PRINTS" id="PR00606">
    <property type="entry name" value="CYTCHROMECID"/>
</dbReference>
<dbReference type="GO" id="GO:0009055">
    <property type="term" value="F:electron transfer activity"/>
    <property type="evidence" value="ECO:0007669"/>
    <property type="project" value="InterPro"/>
</dbReference>
<keyword evidence="5" id="KW-0249">Electron transport</keyword>
<comment type="PTM">
    <text evidence="8">Binds 1 heme c group covalently per subunit.</text>
</comment>
<keyword evidence="9" id="KW-0732">Signal</keyword>
<feature type="binding site" description="covalent" evidence="8">
    <location>
        <position position="32"/>
    </location>
    <ligand>
        <name>heme c</name>
        <dbReference type="ChEBI" id="CHEBI:61717"/>
    </ligand>
</feature>
<evidence type="ECO:0000256" key="9">
    <source>
        <dbReference type="SAM" id="SignalP"/>
    </source>
</evidence>
<dbReference type="AlphaFoldDB" id="A0A4Q9RDC4"/>
<dbReference type="SUPFAM" id="SSF46626">
    <property type="entry name" value="Cytochrome c"/>
    <property type="match status" value="1"/>
</dbReference>
<evidence type="ECO:0000256" key="1">
    <source>
        <dbReference type="ARBA" id="ARBA00021020"/>
    </source>
</evidence>
<dbReference type="InterPro" id="IPR036909">
    <property type="entry name" value="Cyt_c-like_dom_sf"/>
</dbReference>
<dbReference type="RefSeq" id="WP_131183611.1">
    <property type="nucleotide sequence ID" value="NZ_QJUO01000005.1"/>
</dbReference>
<evidence type="ECO:0000313" key="11">
    <source>
        <dbReference type="EMBL" id="TBU97931.1"/>
    </source>
</evidence>
<evidence type="ECO:0000259" key="10">
    <source>
        <dbReference type="PROSITE" id="PS51007"/>
    </source>
</evidence>
<feature type="binding site" description="covalent" evidence="8">
    <location>
        <position position="28"/>
    </location>
    <ligand>
        <name>heme c</name>
        <dbReference type="ChEBI" id="CHEBI:61717"/>
    </ligand>
</feature>
<evidence type="ECO:0000256" key="6">
    <source>
        <dbReference type="ARBA" id="ARBA00023004"/>
    </source>
</evidence>
<dbReference type="Pfam" id="PF00034">
    <property type="entry name" value="Cytochrom_C"/>
    <property type="match status" value="1"/>
</dbReference>
<keyword evidence="12" id="KW-1185">Reference proteome</keyword>